<dbReference type="Proteomes" id="UP001152484">
    <property type="component" value="Unassembled WGS sequence"/>
</dbReference>
<dbReference type="AlphaFoldDB" id="A0A9P0ZI35"/>
<dbReference type="PANTHER" id="PTHR10492">
    <property type="match status" value="1"/>
</dbReference>
<sequence>MVHGPCGVLNKSSPCMENGHCTKHFPKKFVRRTTIDGSGFPIYRRRDNGRSVMKNETLLDNRFVIPHNRTLLLKYGAHINVEWCNQTRAVKYLFKYINKGNDRITVAFSE</sequence>
<protein>
    <submittedName>
        <fullName evidence="1">Uncharacterized protein</fullName>
    </submittedName>
</protein>
<name>A0A9P0ZI35_CUSEU</name>
<accession>A0A9P0ZI35</accession>
<reference evidence="1" key="1">
    <citation type="submission" date="2022-07" db="EMBL/GenBank/DDBJ databases">
        <authorList>
            <person name="Macas J."/>
            <person name="Novak P."/>
            <person name="Neumann P."/>
        </authorList>
    </citation>
    <scope>NUCLEOTIDE SEQUENCE</scope>
</reference>
<proteinExistence type="predicted"/>
<dbReference type="OrthoDB" id="1931557at2759"/>
<keyword evidence="2" id="KW-1185">Reference proteome</keyword>
<dbReference type="EMBL" id="CAMAPE010000038">
    <property type="protein sequence ID" value="CAH9101954.1"/>
    <property type="molecule type" value="Genomic_DNA"/>
</dbReference>
<evidence type="ECO:0000313" key="2">
    <source>
        <dbReference type="Proteomes" id="UP001152484"/>
    </source>
</evidence>
<evidence type="ECO:0000313" key="1">
    <source>
        <dbReference type="EMBL" id="CAH9101954.1"/>
    </source>
</evidence>
<feature type="non-terminal residue" evidence="1">
    <location>
        <position position="110"/>
    </location>
</feature>
<organism evidence="1 2">
    <name type="scientific">Cuscuta europaea</name>
    <name type="common">European dodder</name>
    <dbReference type="NCBI Taxonomy" id="41803"/>
    <lineage>
        <taxon>Eukaryota</taxon>
        <taxon>Viridiplantae</taxon>
        <taxon>Streptophyta</taxon>
        <taxon>Embryophyta</taxon>
        <taxon>Tracheophyta</taxon>
        <taxon>Spermatophyta</taxon>
        <taxon>Magnoliopsida</taxon>
        <taxon>eudicotyledons</taxon>
        <taxon>Gunneridae</taxon>
        <taxon>Pentapetalae</taxon>
        <taxon>asterids</taxon>
        <taxon>lamiids</taxon>
        <taxon>Solanales</taxon>
        <taxon>Convolvulaceae</taxon>
        <taxon>Cuscuteae</taxon>
        <taxon>Cuscuta</taxon>
        <taxon>Cuscuta subgen. Cuscuta</taxon>
    </lineage>
</organism>
<gene>
    <name evidence="1" type="ORF">CEURO_LOCUS15619</name>
</gene>
<comment type="caution">
    <text evidence="1">The sequence shown here is derived from an EMBL/GenBank/DDBJ whole genome shotgun (WGS) entry which is preliminary data.</text>
</comment>